<dbReference type="PANTHER" id="PTHR48169:SF7">
    <property type="entry name" value="CASPASE 10"/>
    <property type="match status" value="1"/>
</dbReference>
<evidence type="ECO:0000313" key="5">
    <source>
        <dbReference type="Proteomes" id="UP001266305"/>
    </source>
</evidence>
<dbReference type="InterPro" id="IPR001875">
    <property type="entry name" value="DED_dom"/>
</dbReference>
<accession>A0ABQ9VJ22</accession>
<gene>
    <name evidence="4" type="primary">CASP10</name>
    <name evidence="4" type="ORF">P7K49_013788</name>
</gene>
<evidence type="ECO:0000313" key="4">
    <source>
        <dbReference type="EMBL" id="KAK2108623.1"/>
    </source>
</evidence>
<dbReference type="InterPro" id="IPR035701">
    <property type="entry name" value="CASP10_DED2"/>
</dbReference>
<dbReference type="CDD" id="cd08814">
    <property type="entry name" value="DED_Caspase_10_r2"/>
    <property type="match status" value="1"/>
</dbReference>
<keyword evidence="1" id="KW-0053">Apoptosis</keyword>
<sequence>MSSQGPHSDKNCKGNFREKLLIIGSNLGVEDVEHLKFLLIDLVPHKKLEKSSSASDVFEQLLAEDLLSESNPFFLAELLYIIGQKKLLQYLNYTKEKVEHLLPAQRKVSLFSSEVHLSVATPAFSLVTSHHTNLLYELSESIDKEKLKDMIFLLGDSLPKTEMTSLGLMAFLEKQDKIDEDNLTDLEDLCKMVVPNLLRNIEKYKREKVSDSSVQISFVKNETKRKLLSTQIVIPPVDKEAESLYQGEEELFSQTEVKTFLEALPEESWQNKHGRSDELVTLCVAETAPSRAGAFRPALTVERAVWVGVLYGVLPDVDSEGEKKQEEGPEDDVFSSLNPCSEPKP</sequence>
<feature type="domain" description="DED" evidence="3">
    <location>
        <begin position="15"/>
        <end position="93"/>
    </location>
</feature>
<dbReference type="PROSITE" id="PS50168">
    <property type="entry name" value="DED"/>
    <property type="match status" value="2"/>
</dbReference>
<reference evidence="4 5" key="1">
    <citation type="submission" date="2023-05" db="EMBL/GenBank/DDBJ databases">
        <title>B98-5 Cell Line De Novo Hybrid Assembly: An Optical Mapping Approach.</title>
        <authorList>
            <person name="Kananen K."/>
            <person name="Auerbach J.A."/>
            <person name="Kautto E."/>
            <person name="Blachly J.S."/>
        </authorList>
    </citation>
    <scope>NUCLEOTIDE SEQUENCE [LARGE SCALE GENOMIC DNA]</scope>
    <source>
        <strain evidence="4">B95-8</strain>
        <tissue evidence="4">Cell line</tissue>
    </source>
</reference>
<dbReference type="Gene3D" id="1.10.533.10">
    <property type="entry name" value="Death Domain, Fas"/>
    <property type="match status" value="2"/>
</dbReference>
<name>A0ABQ9VJ22_SAGOE</name>
<proteinExistence type="predicted"/>
<dbReference type="InterPro" id="IPR011029">
    <property type="entry name" value="DEATH-like_dom_sf"/>
</dbReference>
<organism evidence="4 5">
    <name type="scientific">Saguinus oedipus</name>
    <name type="common">Cotton-top tamarin</name>
    <name type="synonym">Oedipomidas oedipus</name>
    <dbReference type="NCBI Taxonomy" id="9490"/>
    <lineage>
        <taxon>Eukaryota</taxon>
        <taxon>Metazoa</taxon>
        <taxon>Chordata</taxon>
        <taxon>Craniata</taxon>
        <taxon>Vertebrata</taxon>
        <taxon>Euteleostomi</taxon>
        <taxon>Mammalia</taxon>
        <taxon>Eutheria</taxon>
        <taxon>Euarchontoglires</taxon>
        <taxon>Primates</taxon>
        <taxon>Haplorrhini</taxon>
        <taxon>Platyrrhini</taxon>
        <taxon>Cebidae</taxon>
        <taxon>Callitrichinae</taxon>
        <taxon>Saguinus</taxon>
    </lineage>
</organism>
<protein>
    <submittedName>
        <fullName evidence="4">Caspase-10</fullName>
    </submittedName>
</protein>
<keyword evidence="5" id="KW-1185">Reference proteome</keyword>
<dbReference type="Pfam" id="PF01335">
    <property type="entry name" value="DED"/>
    <property type="match status" value="2"/>
</dbReference>
<feature type="region of interest" description="Disordered" evidence="2">
    <location>
        <begin position="317"/>
        <end position="345"/>
    </location>
</feature>
<evidence type="ECO:0000256" key="2">
    <source>
        <dbReference type="SAM" id="MobiDB-lite"/>
    </source>
</evidence>
<dbReference type="PANTHER" id="PTHR48169">
    <property type="entry name" value="DED DOMAIN-CONTAINING PROTEIN"/>
    <property type="match status" value="1"/>
</dbReference>
<dbReference type="Proteomes" id="UP001266305">
    <property type="component" value="Unassembled WGS sequence"/>
</dbReference>
<evidence type="ECO:0000256" key="1">
    <source>
        <dbReference type="ARBA" id="ARBA00022703"/>
    </source>
</evidence>
<feature type="domain" description="DED" evidence="3">
    <location>
        <begin position="130"/>
        <end position="203"/>
    </location>
</feature>
<evidence type="ECO:0000259" key="3">
    <source>
        <dbReference type="PROSITE" id="PS50168"/>
    </source>
</evidence>
<dbReference type="SUPFAM" id="SSF47986">
    <property type="entry name" value="DEATH domain"/>
    <property type="match status" value="2"/>
</dbReference>
<dbReference type="SMART" id="SM00031">
    <property type="entry name" value="DED"/>
    <property type="match status" value="2"/>
</dbReference>
<comment type="caution">
    <text evidence="4">The sequence shown here is derived from an EMBL/GenBank/DDBJ whole genome shotgun (WGS) entry which is preliminary data.</text>
</comment>
<dbReference type="EMBL" id="JASSZA010000006">
    <property type="protein sequence ID" value="KAK2108623.1"/>
    <property type="molecule type" value="Genomic_DNA"/>
</dbReference>